<dbReference type="Proteomes" id="UP000235786">
    <property type="component" value="Unassembled WGS sequence"/>
</dbReference>
<dbReference type="AlphaFoldDB" id="A0A2J6RRG7"/>
<evidence type="ECO:0000256" key="1">
    <source>
        <dbReference type="SAM" id="MobiDB-lite"/>
    </source>
</evidence>
<dbReference type="EMBL" id="KZ613944">
    <property type="protein sequence ID" value="PMD41115.1"/>
    <property type="molecule type" value="Genomic_DNA"/>
</dbReference>
<dbReference type="STRING" id="1149755.A0A2J6RRG7"/>
<accession>A0A2J6RRG7</accession>
<feature type="chain" id="PRO_5014417987" description="EGF-like domain-containing protein" evidence="2">
    <location>
        <begin position="19"/>
        <end position="406"/>
    </location>
</feature>
<feature type="compositionally biased region" description="Low complexity" evidence="1">
    <location>
        <begin position="379"/>
        <end position="388"/>
    </location>
</feature>
<feature type="signal peptide" evidence="2">
    <location>
        <begin position="1"/>
        <end position="18"/>
    </location>
</feature>
<evidence type="ECO:0000313" key="3">
    <source>
        <dbReference type="EMBL" id="PMD41115.1"/>
    </source>
</evidence>
<gene>
    <name evidence="3" type="ORF">L207DRAFT_581564</name>
</gene>
<dbReference type="OrthoDB" id="4662630at2759"/>
<feature type="region of interest" description="Disordered" evidence="1">
    <location>
        <begin position="20"/>
        <end position="39"/>
    </location>
</feature>
<keyword evidence="2" id="KW-0732">Signal</keyword>
<feature type="region of interest" description="Disordered" evidence="1">
    <location>
        <begin position="379"/>
        <end position="406"/>
    </location>
</feature>
<proteinExistence type="predicted"/>
<evidence type="ECO:0000313" key="4">
    <source>
        <dbReference type="Proteomes" id="UP000235786"/>
    </source>
</evidence>
<reference evidence="3 4" key="1">
    <citation type="submission" date="2016-04" db="EMBL/GenBank/DDBJ databases">
        <title>A degradative enzymes factory behind the ericoid mycorrhizal symbiosis.</title>
        <authorList>
            <consortium name="DOE Joint Genome Institute"/>
            <person name="Martino E."/>
            <person name="Morin E."/>
            <person name="Grelet G."/>
            <person name="Kuo A."/>
            <person name="Kohler A."/>
            <person name="Daghino S."/>
            <person name="Barry K."/>
            <person name="Choi C."/>
            <person name="Cichocki N."/>
            <person name="Clum A."/>
            <person name="Copeland A."/>
            <person name="Hainaut M."/>
            <person name="Haridas S."/>
            <person name="Labutti K."/>
            <person name="Lindquist E."/>
            <person name="Lipzen A."/>
            <person name="Khouja H.-R."/>
            <person name="Murat C."/>
            <person name="Ohm R."/>
            <person name="Olson A."/>
            <person name="Spatafora J."/>
            <person name="Veneault-Fourrey C."/>
            <person name="Henrissat B."/>
            <person name="Grigoriev I."/>
            <person name="Martin F."/>
            <person name="Perotto S."/>
        </authorList>
    </citation>
    <scope>NUCLEOTIDE SEQUENCE [LARGE SCALE GENOMIC DNA]</scope>
    <source>
        <strain evidence="3 4">F</strain>
    </source>
</reference>
<organism evidence="3 4">
    <name type="scientific">Hyaloscypha variabilis (strain UAMH 11265 / GT02V1 / F)</name>
    <name type="common">Meliniomyces variabilis</name>
    <dbReference type="NCBI Taxonomy" id="1149755"/>
    <lineage>
        <taxon>Eukaryota</taxon>
        <taxon>Fungi</taxon>
        <taxon>Dikarya</taxon>
        <taxon>Ascomycota</taxon>
        <taxon>Pezizomycotina</taxon>
        <taxon>Leotiomycetes</taxon>
        <taxon>Helotiales</taxon>
        <taxon>Hyaloscyphaceae</taxon>
        <taxon>Hyaloscypha</taxon>
        <taxon>Hyaloscypha variabilis</taxon>
    </lineage>
</organism>
<sequence>MRYWFFPLIFALSASAHGKSHDHKQGHKHPGNPTTSCAEDEWPWSDGRCVKKNCPPDWIRDSSGACMCPGGQVPNSIGQCGCPPGTEKALGGNYCQKQCKPDIPIVIDCRKGFIPTPKKDGCMCLPGLVPKGQDCVCQYEEQYFDGEKCVCPYGQVWKENECVCPNEQQVFDGNKCVCFWEGQVLDGDDCVCPAGTEFFFEEGGCVSVPTPNCPSGVKTGKCYTFTFGNGQLFGYNSSARFYTASPSLQFSKFQFCTDEDCSSPTEDIKTGMPFNLQEIVGQAPPNSTQRTRTFVSNAKNEGPYLTRTTFFITSGRFIIAKWPGDKHCLGGYDTGVGVGLTYETGILGATMPPDDQSCIVFTLTEVPCDIRACIEGNKTGTPATTTGGEASSNASMPLGSGEYGYF</sequence>
<keyword evidence="4" id="KW-1185">Reference proteome</keyword>
<feature type="compositionally biased region" description="Basic residues" evidence="1">
    <location>
        <begin position="20"/>
        <end position="30"/>
    </location>
</feature>
<evidence type="ECO:0000256" key="2">
    <source>
        <dbReference type="SAM" id="SignalP"/>
    </source>
</evidence>
<protein>
    <recommendedName>
        <fullName evidence="5">EGF-like domain-containing protein</fullName>
    </recommendedName>
</protein>
<evidence type="ECO:0008006" key="5">
    <source>
        <dbReference type="Google" id="ProtNLM"/>
    </source>
</evidence>
<name>A0A2J6RRG7_HYAVF</name>